<dbReference type="EMBL" id="CP036455">
    <property type="protein sequence ID" value="QBI54405.1"/>
    <property type="molecule type" value="Genomic_DNA"/>
</dbReference>
<name>A0A4P6Q1J1_9ACTN</name>
<organism evidence="2 3">
    <name type="scientific">Streptomonospora litoralis</name>
    <dbReference type="NCBI Taxonomy" id="2498135"/>
    <lineage>
        <taxon>Bacteria</taxon>
        <taxon>Bacillati</taxon>
        <taxon>Actinomycetota</taxon>
        <taxon>Actinomycetes</taxon>
        <taxon>Streptosporangiales</taxon>
        <taxon>Nocardiopsidaceae</taxon>
        <taxon>Streptomonospora</taxon>
    </lineage>
</organism>
<keyword evidence="3" id="KW-1185">Reference proteome</keyword>
<evidence type="ECO:0000256" key="1">
    <source>
        <dbReference type="SAM" id="MobiDB-lite"/>
    </source>
</evidence>
<evidence type="ECO:0000313" key="3">
    <source>
        <dbReference type="Proteomes" id="UP000292235"/>
    </source>
</evidence>
<protein>
    <submittedName>
        <fullName evidence="2">Uncharacterized protein</fullName>
    </submittedName>
</protein>
<proteinExistence type="predicted"/>
<dbReference type="KEGG" id="strr:EKD16_13115"/>
<gene>
    <name evidence="2" type="ORF">EKD16_13115</name>
</gene>
<feature type="region of interest" description="Disordered" evidence="1">
    <location>
        <begin position="1"/>
        <end position="25"/>
    </location>
</feature>
<dbReference type="AlphaFoldDB" id="A0A4P6Q1J1"/>
<reference evidence="2 3" key="1">
    <citation type="submission" date="2019-02" db="EMBL/GenBank/DDBJ databases">
        <authorList>
            <person name="Khodamoradi S."/>
            <person name="Hahnke R.L."/>
            <person name="Kaempfer P."/>
            <person name="Schumann P."/>
            <person name="Rohde M."/>
            <person name="Steinert M."/>
            <person name="Luzhetskyy A."/>
            <person name="Wink J."/>
            <person name="Ruckert C."/>
        </authorList>
    </citation>
    <scope>NUCLEOTIDE SEQUENCE [LARGE SCALE GENOMIC DNA]</scope>
    <source>
        <strain evidence="2 3">M2</strain>
    </source>
</reference>
<evidence type="ECO:0000313" key="2">
    <source>
        <dbReference type="EMBL" id="QBI54405.1"/>
    </source>
</evidence>
<dbReference type="Proteomes" id="UP000292235">
    <property type="component" value="Chromosome"/>
</dbReference>
<sequence length="80" mass="8024">MCPAGTALRRRRGPQALPWPPPGVPVPETAVVDGADGAATSGALGPRLCTVGAVLGADRGRVAAVEVAEGAMKRIRAAVR</sequence>
<accession>A0A4P6Q1J1</accession>